<comment type="catalytic activity">
    <reaction evidence="10">
        <text>L-cystine(out) + H(+)(out) = L-cystine(in) + H(+)(in)</text>
        <dbReference type="Rhea" id="RHEA:66172"/>
        <dbReference type="ChEBI" id="CHEBI:15378"/>
        <dbReference type="ChEBI" id="CHEBI:35491"/>
    </reaction>
    <physiologicalReaction direction="left-to-right" evidence="10">
        <dbReference type="Rhea" id="RHEA:66173"/>
    </physiologicalReaction>
</comment>
<feature type="transmembrane region" description="Helical" evidence="11">
    <location>
        <begin position="131"/>
        <end position="153"/>
    </location>
</feature>
<evidence type="ECO:0000256" key="8">
    <source>
        <dbReference type="ARBA" id="ARBA00023136"/>
    </source>
</evidence>
<protein>
    <submittedName>
        <fullName evidence="12">Lysosomal cystine transporter</fullName>
    </submittedName>
</protein>
<name>A0A1J7JPN2_9PEZI</name>
<dbReference type="GO" id="GO:0015184">
    <property type="term" value="F:L-cystine transmembrane transporter activity"/>
    <property type="evidence" value="ECO:0007669"/>
    <property type="project" value="TreeGrafter"/>
</dbReference>
<evidence type="ECO:0000313" key="12">
    <source>
        <dbReference type="EMBL" id="OIW29706.1"/>
    </source>
</evidence>
<dbReference type="PANTHER" id="PTHR13131:SF5">
    <property type="entry name" value="CYSTINOSIN"/>
    <property type="match status" value="1"/>
</dbReference>
<dbReference type="InterPro" id="IPR005282">
    <property type="entry name" value="LC_transporter"/>
</dbReference>
<dbReference type="GO" id="GO:0015293">
    <property type="term" value="F:symporter activity"/>
    <property type="evidence" value="ECO:0007669"/>
    <property type="project" value="UniProtKB-KW"/>
</dbReference>
<gene>
    <name evidence="12" type="ORF">CONLIGDRAFT_342203</name>
</gene>
<keyword evidence="9" id="KW-0458">Lysosome</keyword>
<dbReference type="FunFam" id="1.20.1280.290:FF:000016">
    <property type="entry name" value="Cystinosin homolog"/>
    <property type="match status" value="1"/>
</dbReference>
<evidence type="ECO:0000256" key="6">
    <source>
        <dbReference type="ARBA" id="ARBA00022847"/>
    </source>
</evidence>
<evidence type="ECO:0000256" key="11">
    <source>
        <dbReference type="SAM" id="Phobius"/>
    </source>
</evidence>
<feature type="transmembrane region" description="Helical" evidence="11">
    <location>
        <begin position="53"/>
        <end position="72"/>
    </location>
</feature>
<keyword evidence="5" id="KW-0677">Repeat</keyword>
<keyword evidence="3" id="KW-0813">Transport</keyword>
<dbReference type="SMART" id="SM00679">
    <property type="entry name" value="CTNS"/>
    <property type="match status" value="2"/>
</dbReference>
<feature type="transmembrane region" description="Helical" evidence="11">
    <location>
        <begin position="12"/>
        <end position="32"/>
    </location>
</feature>
<evidence type="ECO:0000256" key="10">
    <source>
        <dbReference type="ARBA" id="ARBA00048473"/>
    </source>
</evidence>
<dbReference type="GO" id="GO:0005774">
    <property type="term" value="C:vacuolar membrane"/>
    <property type="evidence" value="ECO:0007669"/>
    <property type="project" value="TreeGrafter"/>
</dbReference>
<dbReference type="InParanoid" id="A0A1J7JPN2"/>
<dbReference type="Proteomes" id="UP000182658">
    <property type="component" value="Unassembled WGS sequence"/>
</dbReference>
<feature type="transmembrane region" description="Helical" evidence="11">
    <location>
        <begin position="246"/>
        <end position="265"/>
    </location>
</feature>
<feature type="transmembrane region" description="Helical" evidence="11">
    <location>
        <begin position="92"/>
        <end position="110"/>
    </location>
</feature>
<feature type="transmembrane region" description="Helical" evidence="11">
    <location>
        <begin position="210"/>
        <end position="226"/>
    </location>
</feature>
<proteinExistence type="inferred from homology"/>
<comment type="subcellular location">
    <subcellularLocation>
        <location evidence="1">Lysosome membrane</location>
        <topology evidence="1">Multi-pass membrane protein</topology>
    </subcellularLocation>
</comment>
<sequence length="289" mass="31908">MASSPESSSSWLPVISTACGWIYFFCWSASFYPQPTLNFRRGTTRGTTVDFPLINILGFVAYLSSNLAFYYSPLIRAQYAARNHGLTPTVQFNDVVFAAHALLMCLVIYSQYVPRIWGFAPNAGNRPSRPILGLTAGCVVGVLVVVCVVLGSPGRNDTGPGPAAREAWNWLDVVYAVSYVKLIVTVVKYTPQMVWNYRNKSTRGWSIEGLMLDFAGGVLSLVQLVIDSYLQGDWSGITGNPVKFGLGNVSMVYDLIFFAQHWVLYRGADGKEDETDSLLGREEAGRRID</sequence>
<evidence type="ECO:0000256" key="7">
    <source>
        <dbReference type="ARBA" id="ARBA00022989"/>
    </source>
</evidence>
<accession>A0A1J7JPN2</accession>
<keyword evidence="7 11" id="KW-1133">Transmembrane helix</keyword>
<dbReference type="FunCoup" id="A0A1J7JPN2">
    <property type="interactions" value="225"/>
</dbReference>
<keyword evidence="4 11" id="KW-0812">Transmembrane</keyword>
<dbReference type="Pfam" id="PF04193">
    <property type="entry name" value="PQ-loop"/>
    <property type="match status" value="2"/>
</dbReference>
<dbReference type="Gene3D" id="1.20.1280.290">
    <property type="match status" value="2"/>
</dbReference>
<reference evidence="12 13" key="1">
    <citation type="submission" date="2016-10" db="EMBL/GenBank/DDBJ databases">
        <title>Draft genome sequence of Coniochaeta ligniaria NRRL30616, a lignocellulolytic fungus for bioabatement of inhibitors in plant biomass hydrolysates.</title>
        <authorList>
            <consortium name="DOE Joint Genome Institute"/>
            <person name="Jimenez D.J."/>
            <person name="Hector R.E."/>
            <person name="Riley R."/>
            <person name="Sun H."/>
            <person name="Grigoriev I.V."/>
            <person name="Van Elsas J.D."/>
            <person name="Nichols N.N."/>
        </authorList>
    </citation>
    <scope>NUCLEOTIDE SEQUENCE [LARGE SCALE GENOMIC DNA]</scope>
    <source>
        <strain evidence="12 13">NRRL 30616</strain>
    </source>
</reference>
<evidence type="ECO:0000256" key="1">
    <source>
        <dbReference type="ARBA" id="ARBA00004155"/>
    </source>
</evidence>
<dbReference type="PANTHER" id="PTHR13131">
    <property type="entry name" value="CYSTINOSIN"/>
    <property type="match status" value="1"/>
</dbReference>
<evidence type="ECO:0000313" key="13">
    <source>
        <dbReference type="Proteomes" id="UP000182658"/>
    </source>
</evidence>
<keyword evidence="6" id="KW-0769">Symport</keyword>
<dbReference type="EMBL" id="KV875097">
    <property type="protein sequence ID" value="OIW29706.1"/>
    <property type="molecule type" value="Genomic_DNA"/>
</dbReference>
<keyword evidence="8 11" id="KW-0472">Membrane</keyword>
<dbReference type="InterPro" id="IPR006603">
    <property type="entry name" value="PQ-loop_rpt"/>
</dbReference>
<evidence type="ECO:0000256" key="2">
    <source>
        <dbReference type="ARBA" id="ARBA00006855"/>
    </source>
</evidence>
<comment type="similarity">
    <text evidence="2">Belongs to the cystinosin family.</text>
</comment>
<evidence type="ECO:0000256" key="9">
    <source>
        <dbReference type="ARBA" id="ARBA00023228"/>
    </source>
</evidence>
<dbReference type="OrthoDB" id="75720at2759"/>
<organism evidence="12 13">
    <name type="scientific">Coniochaeta ligniaria NRRL 30616</name>
    <dbReference type="NCBI Taxonomy" id="1408157"/>
    <lineage>
        <taxon>Eukaryota</taxon>
        <taxon>Fungi</taxon>
        <taxon>Dikarya</taxon>
        <taxon>Ascomycota</taxon>
        <taxon>Pezizomycotina</taxon>
        <taxon>Sordariomycetes</taxon>
        <taxon>Sordariomycetidae</taxon>
        <taxon>Coniochaetales</taxon>
        <taxon>Coniochaetaceae</taxon>
        <taxon>Coniochaeta</taxon>
    </lineage>
</organism>
<evidence type="ECO:0000256" key="4">
    <source>
        <dbReference type="ARBA" id="ARBA00022692"/>
    </source>
</evidence>
<dbReference type="AlphaFoldDB" id="A0A1J7JPN2"/>
<keyword evidence="13" id="KW-1185">Reference proteome</keyword>
<dbReference type="STRING" id="1408157.A0A1J7JPN2"/>
<evidence type="ECO:0000256" key="5">
    <source>
        <dbReference type="ARBA" id="ARBA00022737"/>
    </source>
</evidence>
<dbReference type="GO" id="GO:0000324">
    <property type="term" value="C:fungal-type vacuole"/>
    <property type="evidence" value="ECO:0007669"/>
    <property type="project" value="TreeGrafter"/>
</dbReference>
<feature type="transmembrane region" description="Helical" evidence="11">
    <location>
        <begin position="173"/>
        <end position="190"/>
    </location>
</feature>
<evidence type="ECO:0000256" key="3">
    <source>
        <dbReference type="ARBA" id="ARBA00022448"/>
    </source>
</evidence>